<organism evidence="1 2">
    <name type="scientific">Kibdelosporangium aridum</name>
    <dbReference type="NCBI Taxonomy" id="2030"/>
    <lineage>
        <taxon>Bacteria</taxon>
        <taxon>Bacillati</taxon>
        <taxon>Actinomycetota</taxon>
        <taxon>Actinomycetes</taxon>
        <taxon>Pseudonocardiales</taxon>
        <taxon>Pseudonocardiaceae</taxon>
        <taxon>Kibdelosporangium</taxon>
    </lineage>
</organism>
<reference evidence="1 2" key="1">
    <citation type="submission" date="2017-04" db="EMBL/GenBank/DDBJ databases">
        <authorList>
            <person name="Afonso C.L."/>
            <person name="Miller P.J."/>
            <person name="Scott M.A."/>
            <person name="Spackman E."/>
            <person name="Goraichik I."/>
            <person name="Dimitrov K.M."/>
            <person name="Suarez D.L."/>
            <person name="Swayne D.E."/>
        </authorList>
    </citation>
    <scope>NUCLEOTIDE SEQUENCE [LARGE SCALE GENOMIC DNA]</scope>
    <source>
        <strain evidence="1 2">DSM 43828</strain>
    </source>
</reference>
<dbReference type="RefSeq" id="WP_084433955.1">
    <property type="nucleotide sequence ID" value="NZ_FWXV01000013.1"/>
</dbReference>
<sequence length="215" mass="24251">MEDSAYRRDCEALRTRWNDRIACADGPLPGSVLDPLVTPQGWCGHVQLAEGQRAGTVIDAVSDIAKAYDLPDGSIVVRTMAENRQVFIWGYTTKSGADYHLSWPHPVLDGSEFVDIKRQSNGTTLLDLVQLTTWARAHKESWDAIRAGREMDVQQFVRRLNRLRAGIVDILTRAKPQQIRELLMRVGLDRASLPNDLAEELNYPHDRDPTVPIPR</sequence>
<name>A0A1Y5Y8G1_KIBAR</name>
<gene>
    <name evidence="1" type="ORF">SAMN05661093_09750</name>
</gene>
<proteinExistence type="predicted"/>
<accession>A0A1Y5Y8G1</accession>
<protein>
    <submittedName>
        <fullName evidence="1">Uncharacterized protein</fullName>
    </submittedName>
</protein>
<dbReference type="AlphaFoldDB" id="A0A1Y5Y8G1"/>
<dbReference type="OrthoDB" id="3668775at2"/>
<keyword evidence="2" id="KW-1185">Reference proteome</keyword>
<dbReference type="Proteomes" id="UP000192674">
    <property type="component" value="Unassembled WGS sequence"/>
</dbReference>
<evidence type="ECO:0000313" key="2">
    <source>
        <dbReference type="Proteomes" id="UP000192674"/>
    </source>
</evidence>
<dbReference type="EMBL" id="FWXV01000013">
    <property type="protein sequence ID" value="SMD26170.1"/>
    <property type="molecule type" value="Genomic_DNA"/>
</dbReference>
<evidence type="ECO:0000313" key="1">
    <source>
        <dbReference type="EMBL" id="SMD26170.1"/>
    </source>
</evidence>